<gene>
    <name evidence="1" type="ORF">AR9_g206</name>
</gene>
<dbReference type="Proteomes" id="UP000202618">
    <property type="component" value="Segment"/>
</dbReference>
<evidence type="ECO:0000313" key="2">
    <source>
        <dbReference type="Proteomes" id="UP000202618"/>
    </source>
</evidence>
<organism evidence="1 2">
    <name type="scientific">Bacillus phage AR9</name>
    <dbReference type="NCBI Taxonomy" id="1815509"/>
    <lineage>
        <taxon>Viruses</taxon>
        <taxon>Duplodnaviria</taxon>
        <taxon>Heunggongvirae</taxon>
        <taxon>Uroviricota</taxon>
        <taxon>Caudoviricetes</taxon>
        <taxon>Takahashivirus</taxon>
        <taxon>Bacillus phage PBS1</taxon>
    </lineage>
</organism>
<reference evidence="1 2" key="1">
    <citation type="journal article" date="2016" name="Virology">
        <title>The genome of AR9, a giant transducing Bacillus phage encoding two multisubunit RNA polymerases.</title>
        <authorList>
            <person name="Lavysh D."/>
            <person name="Sokolova M."/>
            <person name="Minakhin L."/>
            <person name="Yakunina M."/>
            <person name="Artamonova T."/>
            <person name="Kozyavkin S."/>
            <person name="Makarova K.S."/>
            <person name="Koonin E.V."/>
            <person name="Severinov K."/>
        </authorList>
    </citation>
    <scope>NUCLEOTIDE SEQUENCE [LARGE SCALE GENOMIC DNA]</scope>
</reference>
<accession>A0A172JIB2</accession>
<name>A0A172JIB2_BPPB1</name>
<sequence length="47" mass="5586">MSNHKKQSFSNCWKVLTCCDEDNQQRRLLVLDCVIKNYINSKINKII</sequence>
<dbReference type="KEGG" id="vg:29058924"/>
<dbReference type="GeneID" id="29058924"/>
<protein>
    <submittedName>
        <fullName evidence="1">Uncharacterized protein</fullName>
    </submittedName>
</protein>
<proteinExistence type="predicted"/>
<dbReference type="RefSeq" id="YP_009283110.1">
    <property type="nucleotide sequence ID" value="NC_031039.1"/>
</dbReference>
<evidence type="ECO:0000313" key="1">
    <source>
        <dbReference type="EMBL" id="AMS01290.1"/>
    </source>
</evidence>
<dbReference type="EMBL" id="KU878088">
    <property type="protein sequence ID" value="AMS01290.1"/>
    <property type="molecule type" value="Genomic_DNA"/>
</dbReference>